<dbReference type="STRING" id="43989.cce_0130"/>
<keyword evidence="1" id="KW-0812">Transmembrane</keyword>
<dbReference type="EMBL" id="CP000806">
    <property type="protein sequence ID" value="ACB49482.1"/>
    <property type="molecule type" value="Genomic_DNA"/>
</dbReference>
<protein>
    <recommendedName>
        <fullName evidence="2">CAAX prenyl protease 2/Lysostaphin resistance protein A-like domain-containing protein</fullName>
    </recommendedName>
</protein>
<dbReference type="InterPro" id="IPR003675">
    <property type="entry name" value="Rce1/LyrA-like_dom"/>
</dbReference>
<name>B1WZB6_CROS5</name>
<keyword evidence="1" id="KW-0472">Membrane</keyword>
<dbReference type="GO" id="GO:0004175">
    <property type="term" value="F:endopeptidase activity"/>
    <property type="evidence" value="ECO:0007669"/>
    <property type="project" value="UniProtKB-ARBA"/>
</dbReference>
<proteinExistence type="predicted"/>
<dbReference type="GO" id="GO:0080120">
    <property type="term" value="P:CAAX-box protein maturation"/>
    <property type="evidence" value="ECO:0007669"/>
    <property type="project" value="UniProtKB-ARBA"/>
</dbReference>
<feature type="transmembrane region" description="Helical" evidence="1">
    <location>
        <begin position="159"/>
        <end position="177"/>
    </location>
</feature>
<dbReference type="PANTHER" id="PTHR43592:SF7">
    <property type="entry name" value="CAAX AMINO TERMINAL PROTEASE FAMILY PROTEIN"/>
    <property type="match status" value="1"/>
</dbReference>
<reference evidence="3 4" key="1">
    <citation type="journal article" date="2008" name="Proc. Natl. Acad. Sci. U.S.A.">
        <title>The genome of Cyanothece 51142, a unicellular diazotrophic cyanobacterium important in the marine nitrogen cycle.</title>
        <authorList>
            <person name="Welsh E.A."/>
            <person name="Liberton M."/>
            <person name="Stoeckel J."/>
            <person name="Loh T."/>
            <person name="Elvitigala T."/>
            <person name="Wang C."/>
            <person name="Wollam A."/>
            <person name="Fulton R.S."/>
            <person name="Clifton S.W."/>
            <person name="Jacobs J.M."/>
            <person name="Aurora R."/>
            <person name="Ghosh B.K."/>
            <person name="Sherman L.A."/>
            <person name="Smith R.D."/>
            <person name="Wilson R.K."/>
            <person name="Pakrasi H.B."/>
        </authorList>
    </citation>
    <scope>NUCLEOTIDE SEQUENCE [LARGE SCALE GENOMIC DNA]</scope>
    <source>
        <strain evidence="4">ATCC 51142 / BH68</strain>
    </source>
</reference>
<dbReference type="MEROPS" id="G05.A04"/>
<dbReference type="AlphaFoldDB" id="B1WZB6"/>
<keyword evidence="1" id="KW-1133">Transmembrane helix</keyword>
<accession>B1WZB6</accession>
<dbReference type="eggNOG" id="COG1266">
    <property type="taxonomic scope" value="Bacteria"/>
</dbReference>
<dbReference type="KEGG" id="cyt:cce_0130"/>
<feature type="transmembrane region" description="Helical" evidence="1">
    <location>
        <begin position="67"/>
        <end position="88"/>
    </location>
</feature>
<feature type="transmembrane region" description="Helical" evidence="1">
    <location>
        <begin position="28"/>
        <end position="46"/>
    </location>
</feature>
<feature type="domain" description="CAAX prenyl protease 2/Lysostaphin resistance protein A-like" evidence="2">
    <location>
        <begin position="107"/>
        <end position="195"/>
    </location>
</feature>
<evidence type="ECO:0000313" key="3">
    <source>
        <dbReference type="EMBL" id="ACB49482.1"/>
    </source>
</evidence>
<sequence>MMPYVLLFALFLKPVTNPNSSDMEPLTRTQILVVMGVTAIILLIIAKVWQYFGSVALIKIQLSPDGLLYGAALAGVIIVASSIIYRVWPAYRQSADAYLELVLKPLVWPDLIWLGLLPGLSEELLFRGVMLPALGYDLLAVILSSVVFGILHLSGSQQWPYVVWATLVGFALGYSALMTDNLLVPITAHIITNWMSSTLWKFNHRTSDASS</sequence>
<gene>
    <name evidence="3" type="ordered locus">cce_0130</name>
</gene>
<keyword evidence="4" id="KW-1185">Reference proteome</keyword>
<dbReference type="Pfam" id="PF02517">
    <property type="entry name" value="Rce1-like"/>
    <property type="match status" value="1"/>
</dbReference>
<dbReference type="HOGENOM" id="CLU_127724_0_0_3"/>
<evidence type="ECO:0000259" key="2">
    <source>
        <dbReference type="Pfam" id="PF02517"/>
    </source>
</evidence>
<dbReference type="Proteomes" id="UP000001203">
    <property type="component" value="Chromosome circular"/>
</dbReference>
<feature type="transmembrane region" description="Helical" evidence="1">
    <location>
        <begin position="133"/>
        <end position="153"/>
    </location>
</feature>
<evidence type="ECO:0000313" key="4">
    <source>
        <dbReference type="Proteomes" id="UP000001203"/>
    </source>
</evidence>
<dbReference type="PANTHER" id="PTHR43592">
    <property type="entry name" value="CAAX AMINO TERMINAL PROTEASE"/>
    <property type="match status" value="1"/>
</dbReference>
<evidence type="ECO:0000256" key="1">
    <source>
        <dbReference type="SAM" id="Phobius"/>
    </source>
</evidence>
<organism evidence="3 4">
    <name type="scientific">Crocosphaera subtropica (strain ATCC 51142 / BH68)</name>
    <name type="common">Cyanothece sp. (strain ATCC 51142)</name>
    <dbReference type="NCBI Taxonomy" id="43989"/>
    <lineage>
        <taxon>Bacteria</taxon>
        <taxon>Bacillati</taxon>
        <taxon>Cyanobacteriota</taxon>
        <taxon>Cyanophyceae</taxon>
        <taxon>Oscillatoriophycideae</taxon>
        <taxon>Chroococcales</taxon>
        <taxon>Aphanothecaceae</taxon>
        <taxon>Crocosphaera</taxon>
        <taxon>Crocosphaera subtropica</taxon>
    </lineage>
</organism>